<dbReference type="EMBL" id="JAENGZ010001098">
    <property type="protein sequence ID" value="KAG6950715.1"/>
    <property type="molecule type" value="Genomic_DNA"/>
</dbReference>
<evidence type="ECO:0000256" key="1">
    <source>
        <dbReference type="SAM" id="SignalP"/>
    </source>
</evidence>
<dbReference type="PROSITE" id="PS51257">
    <property type="entry name" value="PROKAR_LIPOPROTEIN"/>
    <property type="match status" value="1"/>
</dbReference>
<feature type="chain" id="PRO_5035890647" description="Lipoprotein" evidence="1">
    <location>
        <begin position="24"/>
        <end position="54"/>
    </location>
</feature>
<accession>A0A8T1TZN9</accession>
<evidence type="ECO:0000313" key="2">
    <source>
        <dbReference type="EMBL" id="KAG6950715.1"/>
    </source>
</evidence>
<proteinExistence type="predicted"/>
<protein>
    <recommendedName>
        <fullName evidence="4">Lipoprotein</fullName>
    </recommendedName>
</protein>
<feature type="signal peptide" evidence="1">
    <location>
        <begin position="1"/>
        <end position="23"/>
    </location>
</feature>
<comment type="caution">
    <text evidence="2">The sequence shown here is derived from an EMBL/GenBank/DDBJ whole genome shotgun (WGS) entry which is preliminary data.</text>
</comment>
<dbReference type="Proteomes" id="UP000688947">
    <property type="component" value="Unassembled WGS sequence"/>
</dbReference>
<name>A0A8T1TZN9_9STRA</name>
<sequence length="54" mass="5902">MGQTRCLLVMPLATTWIIFGCTARLDGRSPPPPTCMSTCKPRIEPSAKIIAIRT</sequence>
<dbReference type="AlphaFoldDB" id="A0A8T1TZN9"/>
<gene>
    <name evidence="2" type="ORF">JG687_00014079</name>
</gene>
<evidence type="ECO:0000313" key="3">
    <source>
        <dbReference type="Proteomes" id="UP000688947"/>
    </source>
</evidence>
<reference evidence="2" key="1">
    <citation type="submission" date="2021-01" db="EMBL/GenBank/DDBJ databases">
        <title>Phytophthora aleatoria, a newly-described species from Pinus radiata is distinct from Phytophthora cactorum isolates based on comparative genomics.</title>
        <authorList>
            <person name="Mcdougal R."/>
            <person name="Panda P."/>
            <person name="Williams N."/>
            <person name="Studholme D.J."/>
        </authorList>
    </citation>
    <scope>NUCLEOTIDE SEQUENCE</scope>
    <source>
        <strain evidence="2">NZFS 3830</strain>
    </source>
</reference>
<keyword evidence="1" id="KW-0732">Signal</keyword>
<organism evidence="2 3">
    <name type="scientific">Phytophthora cactorum</name>
    <dbReference type="NCBI Taxonomy" id="29920"/>
    <lineage>
        <taxon>Eukaryota</taxon>
        <taxon>Sar</taxon>
        <taxon>Stramenopiles</taxon>
        <taxon>Oomycota</taxon>
        <taxon>Peronosporomycetes</taxon>
        <taxon>Peronosporales</taxon>
        <taxon>Peronosporaceae</taxon>
        <taxon>Phytophthora</taxon>
    </lineage>
</organism>
<evidence type="ECO:0008006" key="4">
    <source>
        <dbReference type="Google" id="ProtNLM"/>
    </source>
</evidence>